<sequence>MAGYSRGCTVESRGAWASWTCDREGCDAKGTSRGEEPADRAACAAAAHQQEAHHQMVIKEAAQALKDASDVLLASFGTLTDVDVRTSRGTACVTPQDAWEALSLWTVQLRSQQPEPDDKDARYGWRLEQILTRQGVCPHEPGLRRSQPAPDPSPTP</sequence>
<comment type="caution">
    <text evidence="2">The sequence shown here is derived from an EMBL/GenBank/DDBJ whole genome shotgun (WGS) entry which is preliminary data.</text>
</comment>
<dbReference type="RefSeq" id="WP_189828669.1">
    <property type="nucleotide sequence ID" value="NZ_BMVC01000037.1"/>
</dbReference>
<evidence type="ECO:0000313" key="3">
    <source>
        <dbReference type="Proteomes" id="UP000638353"/>
    </source>
</evidence>
<protein>
    <submittedName>
        <fullName evidence="2">Uncharacterized protein</fullName>
    </submittedName>
</protein>
<accession>A0A919CG83</accession>
<reference evidence="2" key="1">
    <citation type="journal article" date="2014" name="Int. J. Syst. Evol. Microbiol.">
        <title>Complete genome sequence of Corynebacterium casei LMG S-19264T (=DSM 44701T), isolated from a smear-ripened cheese.</title>
        <authorList>
            <consortium name="US DOE Joint Genome Institute (JGI-PGF)"/>
            <person name="Walter F."/>
            <person name="Albersmeier A."/>
            <person name="Kalinowski J."/>
            <person name="Ruckert C."/>
        </authorList>
    </citation>
    <scope>NUCLEOTIDE SEQUENCE</scope>
    <source>
        <strain evidence="2">JCM 4637</strain>
    </source>
</reference>
<proteinExistence type="predicted"/>
<dbReference type="EMBL" id="BMVC01000037">
    <property type="protein sequence ID" value="GHD19965.1"/>
    <property type="molecule type" value="Genomic_DNA"/>
</dbReference>
<organism evidence="2 3">
    <name type="scientific">Streptomyces finlayi</name>
    <dbReference type="NCBI Taxonomy" id="67296"/>
    <lineage>
        <taxon>Bacteria</taxon>
        <taxon>Bacillati</taxon>
        <taxon>Actinomycetota</taxon>
        <taxon>Actinomycetes</taxon>
        <taxon>Kitasatosporales</taxon>
        <taxon>Streptomycetaceae</taxon>
        <taxon>Streptomyces</taxon>
    </lineage>
</organism>
<feature type="region of interest" description="Disordered" evidence="1">
    <location>
        <begin position="134"/>
        <end position="156"/>
    </location>
</feature>
<reference evidence="2" key="2">
    <citation type="submission" date="2020-09" db="EMBL/GenBank/DDBJ databases">
        <authorList>
            <person name="Sun Q."/>
            <person name="Ohkuma M."/>
        </authorList>
    </citation>
    <scope>NUCLEOTIDE SEQUENCE</scope>
    <source>
        <strain evidence="2">JCM 4637</strain>
    </source>
</reference>
<evidence type="ECO:0000313" key="2">
    <source>
        <dbReference type="EMBL" id="GHD19965.1"/>
    </source>
</evidence>
<gene>
    <name evidence="2" type="ORF">GCM10010334_84050</name>
</gene>
<evidence type="ECO:0000256" key="1">
    <source>
        <dbReference type="SAM" id="MobiDB-lite"/>
    </source>
</evidence>
<dbReference type="Proteomes" id="UP000638353">
    <property type="component" value="Unassembled WGS sequence"/>
</dbReference>
<dbReference type="AlphaFoldDB" id="A0A919CG83"/>
<name>A0A919CG83_9ACTN</name>